<proteinExistence type="inferred from homology"/>
<evidence type="ECO:0000256" key="3">
    <source>
        <dbReference type="ARBA" id="ARBA00032446"/>
    </source>
</evidence>
<dbReference type="Proteomes" id="UP000243633">
    <property type="component" value="Chromosome 1"/>
</dbReference>
<reference evidence="6" key="1">
    <citation type="submission" date="2015-10" db="EMBL/GenBank/DDBJ databases">
        <authorList>
            <person name="Manzano-Marin A."/>
            <person name="Manzano-Marin A."/>
        </authorList>
    </citation>
    <scope>NUCLEOTIDE SEQUENCE [LARGE SCALE GENOMIC DNA]</scope>
    <source>
        <strain evidence="6">BTs</strain>
    </source>
</reference>
<dbReference type="InterPro" id="IPR022496">
    <property type="entry name" value="T6A_TsaB"/>
</dbReference>
<evidence type="ECO:0000259" key="4">
    <source>
        <dbReference type="Pfam" id="PF00814"/>
    </source>
</evidence>
<dbReference type="Gene3D" id="3.30.420.40">
    <property type="match status" value="1"/>
</dbReference>
<keyword evidence="6" id="KW-1185">Reference proteome</keyword>
<evidence type="ECO:0000256" key="2">
    <source>
        <dbReference type="ARBA" id="ARBA00019012"/>
    </source>
</evidence>
<dbReference type="EMBL" id="LN890285">
    <property type="protein sequence ID" value="CUR53189.1"/>
    <property type="molecule type" value="Genomic_DNA"/>
</dbReference>
<dbReference type="SUPFAM" id="SSF53067">
    <property type="entry name" value="Actin-like ATPase domain"/>
    <property type="match status" value="1"/>
</dbReference>
<organism evidence="5 6">
    <name type="scientific">Buchnera aphidicola subsp. Tuberolachnus salignus</name>
    <dbReference type="NCBI Taxonomy" id="98804"/>
    <lineage>
        <taxon>Bacteria</taxon>
        <taxon>Pseudomonadati</taxon>
        <taxon>Pseudomonadota</taxon>
        <taxon>Gammaproteobacteria</taxon>
        <taxon>Enterobacterales</taxon>
        <taxon>Erwiniaceae</taxon>
        <taxon>Buchnera</taxon>
    </lineage>
</organism>
<evidence type="ECO:0000313" key="5">
    <source>
        <dbReference type="EMBL" id="CUR53189.1"/>
    </source>
</evidence>
<sequence>MTILAIETTFDNCSIALLHNNVLYQNKKLCFQQHEKHILNMITKILKKSNINFKHIQIIAYNEGPGNFTGIRISTIVANALSMSLNIPIFNFSTFQIISEQIWLKYFIKKILIKLKISKNYIFIGKFFRNIKNQWIGTYQQYTSKNIDKKYILNNLFTGLWAIVGFMPIEKIQKKETKFLQIKIKNIRAQDIISCVLSKIKNIQYFEKFYKHPIYLKNTILSKK</sequence>
<dbReference type="InterPro" id="IPR043129">
    <property type="entry name" value="ATPase_NBD"/>
</dbReference>
<dbReference type="Pfam" id="PF00814">
    <property type="entry name" value="TsaD"/>
    <property type="match status" value="1"/>
</dbReference>
<protein>
    <recommendedName>
        <fullName evidence="2">tRNA threonylcarbamoyladenosine biosynthesis protein TsaB</fullName>
    </recommendedName>
    <alternativeName>
        <fullName evidence="3">t(6)A37 threonylcarbamoyladenosine biosynthesis protein TsaB</fullName>
    </alternativeName>
</protein>
<dbReference type="AlphaFoldDB" id="A0A170PBT6"/>
<accession>A0A170PBT6</accession>
<dbReference type="STRING" id="98804.BTSPAZIEG_0214"/>
<feature type="domain" description="Gcp-like" evidence="4">
    <location>
        <begin position="30"/>
        <end position="104"/>
    </location>
</feature>
<dbReference type="PATRIC" id="fig|98804.3.peg.204"/>
<dbReference type="PANTHER" id="PTHR11735">
    <property type="entry name" value="TRNA N6-ADENOSINE THREONYLCARBAMOYLTRANSFERASE"/>
    <property type="match status" value="1"/>
</dbReference>
<evidence type="ECO:0000256" key="1">
    <source>
        <dbReference type="ARBA" id="ARBA00010493"/>
    </source>
</evidence>
<evidence type="ECO:0000313" key="6">
    <source>
        <dbReference type="Proteomes" id="UP000243633"/>
    </source>
</evidence>
<dbReference type="InterPro" id="IPR000905">
    <property type="entry name" value="Gcp-like_dom"/>
</dbReference>
<dbReference type="NCBIfam" id="TIGR03725">
    <property type="entry name" value="T6A_YeaZ"/>
    <property type="match status" value="1"/>
</dbReference>
<dbReference type="GO" id="GO:0005829">
    <property type="term" value="C:cytosol"/>
    <property type="evidence" value="ECO:0007669"/>
    <property type="project" value="TreeGrafter"/>
</dbReference>
<name>A0A170PBT6_BUCTT</name>
<gene>
    <name evidence="5" type="primary">tsaB</name>
    <name evidence="5" type="ORF">BTSPAZIEG_0214</name>
</gene>
<dbReference type="GO" id="GO:0002949">
    <property type="term" value="P:tRNA threonylcarbamoyladenosine modification"/>
    <property type="evidence" value="ECO:0007669"/>
    <property type="project" value="InterPro"/>
</dbReference>
<comment type="similarity">
    <text evidence="1">Belongs to the KAE1 / TsaD family. TsaB subfamily.</text>
</comment>
<dbReference type="PANTHER" id="PTHR11735:SF11">
    <property type="entry name" value="TRNA THREONYLCARBAMOYLADENOSINE BIOSYNTHESIS PROTEIN TSAB"/>
    <property type="match status" value="1"/>
</dbReference>